<comment type="subcellular location">
    <subcellularLocation>
        <location evidence="1">Membrane</location>
    </subcellularLocation>
</comment>
<dbReference type="InterPro" id="IPR012338">
    <property type="entry name" value="Beta-lactam/transpept-like"/>
</dbReference>
<evidence type="ECO:0000256" key="1">
    <source>
        <dbReference type="ARBA" id="ARBA00004370"/>
    </source>
</evidence>
<reference evidence="5 6" key="1">
    <citation type="journal article" date="2015" name="Genome Announc.">
        <title>Expanding the biotechnology potential of lactobacilli through comparative genomics of 213 strains and associated genera.</title>
        <authorList>
            <person name="Sun Z."/>
            <person name="Harris H.M."/>
            <person name="McCann A."/>
            <person name="Guo C."/>
            <person name="Argimon S."/>
            <person name="Zhang W."/>
            <person name="Yang X."/>
            <person name="Jeffery I.B."/>
            <person name="Cooney J.C."/>
            <person name="Kagawa T.F."/>
            <person name="Liu W."/>
            <person name="Song Y."/>
            <person name="Salvetti E."/>
            <person name="Wrobel A."/>
            <person name="Rasinkangas P."/>
            <person name="Parkhill J."/>
            <person name="Rea M.C."/>
            <person name="O'Sullivan O."/>
            <person name="Ritari J."/>
            <person name="Douillard F.P."/>
            <person name="Paul Ross R."/>
            <person name="Yang R."/>
            <person name="Briner A.E."/>
            <person name="Felis G.E."/>
            <person name="de Vos W.M."/>
            <person name="Barrangou R."/>
            <person name="Klaenhammer T.R."/>
            <person name="Caufield P.W."/>
            <person name="Cui Y."/>
            <person name="Zhang H."/>
            <person name="O'Toole P.W."/>
        </authorList>
    </citation>
    <scope>NUCLEOTIDE SEQUENCE [LARGE SCALE GENOMIC DNA]</scope>
    <source>
        <strain evidence="5 6">DSM 21115</strain>
    </source>
</reference>
<dbReference type="GO" id="GO:0004180">
    <property type="term" value="F:carboxypeptidase activity"/>
    <property type="evidence" value="ECO:0007669"/>
    <property type="project" value="UniProtKB-KW"/>
</dbReference>
<dbReference type="InterPro" id="IPR050491">
    <property type="entry name" value="AmpC-like"/>
</dbReference>
<dbReference type="AlphaFoldDB" id="A0A0R2NQI2"/>
<dbReference type="SUPFAM" id="SSF56601">
    <property type="entry name" value="beta-lactamase/transpeptidase-like"/>
    <property type="match status" value="1"/>
</dbReference>
<keyword evidence="5" id="KW-0645">Protease</keyword>
<proteinExistence type="predicted"/>
<keyword evidence="5" id="KW-0378">Hydrolase</keyword>
<keyword evidence="5" id="KW-0121">Carboxypeptidase</keyword>
<dbReference type="Pfam" id="PF00144">
    <property type="entry name" value="Beta-lactamase"/>
    <property type="match status" value="1"/>
</dbReference>
<dbReference type="EMBL" id="AYGX02000072">
    <property type="protein sequence ID" value="KRO27644.1"/>
    <property type="molecule type" value="Genomic_DNA"/>
</dbReference>
<dbReference type="Gene3D" id="3.40.710.10">
    <property type="entry name" value="DD-peptidase/beta-lactamase superfamily"/>
    <property type="match status" value="1"/>
</dbReference>
<dbReference type="RefSeq" id="WP_024624062.1">
    <property type="nucleotide sequence ID" value="NZ_AYGX02000072.1"/>
</dbReference>
<comment type="caution">
    <text evidence="5">The sequence shown here is derived from an EMBL/GenBank/DDBJ whole genome shotgun (WGS) entry which is preliminary data.</text>
</comment>
<keyword evidence="6" id="KW-1185">Reference proteome</keyword>
<evidence type="ECO:0000313" key="5">
    <source>
        <dbReference type="EMBL" id="KRO27644.1"/>
    </source>
</evidence>
<sequence length="389" mass="42352">MQQRWGVLLAGGILVALLGGGMWFWQAQQAPATPATSDVATSASSRRVSSSRPSTKKVAAKTTNGKLTKAQAIKQIDNLMASHHIMGTLLLTNSGPSGVDIRTYGYADMANQVRNTKTEAYPLASLQKAVTGAVIQTLINEGKLTMTTRLSTYFPQVRFAQDITIRQLLDHTSGIRMAEPLPKTILPTESAQINFTLRHLVSTDNHAYSYSNANFTLLAGVIRKVTGKSYMTVLRNTIIKPLGLKHTYAYNDIPGNVVNPFSYSLTNGISEGAIISKPLQSSELGCGSLYMSVGDYYKFINSLVTGKLLGVAGRNELTANFQSMYSAGVYYQSGHHMRIGGNDNAFHTYYMGTTDGRVGVVLFENQGMFSIDNQVGYAIQSILMKTEPF</sequence>
<keyword evidence="2" id="KW-0472">Membrane</keyword>
<organism evidence="5 6">
    <name type="scientific">Lactiplantibacillus fabifermentans DSM 21115</name>
    <dbReference type="NCBI Taxonomy" id="1413187"/>
    <lineage>
        <taxon>Bacteria</taxon>
        <taxon>Bacillati</taxon>
        <taxon>Bacillota</taxon>
        <taxon>Bacilli</taxon>
        <taxon>Lactobacillales</taxon>
        <taxon>Lactobacillaceae</taxon>
        <taxon>Lactiplantibacillus</taxon>
    </lineage>
</organism>
<dbReference type="InterPro" id="IPR001466">
    <property type="entry name" value="Beta-lactam-related"/>
</dbReference>
<evidence type="ECO:0000259" key="4">
    <source>
        <dbReference type="Pfam" id="PF00144"/>
    </source>
</evidence>
<evidence type="ECO:0000256" key="2">
    <source>
        <dbReference type="ARBA" id="ARBA00023136"/>
    </source>
</evidence>
<name>A0A0R2NQI2_9LACO</name>
<feature type="domain" description="Beta-lactamase-related" evidence="4">
    <location>
        <begin position="76"/>
        <end position="366"/>
    </location>
</feature>
<feature type="region of interest" description="Disordered" evidence="3">
    <location>
        <begin position="35"/>
        <end position="61"/>
    </location>
</feature>
<accession>A0A0R2NQI2</accession>
<dbReference type="PANTHER" id="PTHR46825:SF11">
    <property type="entry name" value="PENICILLIN-BINDING PROTEIN 4"/>
    <property type="match status" value="1"/>
</dbReference>
<protein>
    <submittedName>
        <fullName evidence="5">Serine-type D-Ala-D-Ala carboxypeptidase</fullName>
    </submittedName>
</protein>
<evidence type="ECO:0000313" key="6">
    <source>
        <dbReference type="Proteomes" id="UP000050920"/>
    </source>
</evidence>
<feature type="compositionally biased region" description="Low complexity" evidence="3">
    <location>
        <begin position="35"/>
        <end position="53"/>
    </location>
</feature>
<evidence type="ECO:0000256" key="3">
    <source>
        <dbReference type="SAM" id="MobiDB-lite"/>
    </source>
</evidence>
<dbReference type="GO" id="GO:0016020">
    <property type="term" value="C:membrane"/>
    <property type="evidence" value="ECO:0007669"/>
    <property type="project" value="UniProtKB-SubCell"/>
</dbReference>
<gene>
    <name evidence="5" type="ORF">DY78_GL003062</name>
</gene>
<dbReference type="PANTHER" id="PTHR46825">
    <property type="entry name" value="D-ALANYL-D-ALANINE-CARBOXYPEPTIDASE/ENDOPEPTIDASE AMPH"/>
    <property type="match status" value="1"/>
</dbReference>
<dbReference type="Proteomes" id="UP000050920">
    <property type="component" value="Unassembled WGS sequence"/>
</dbReference>